<dbReference type="Pfam" id="PF00563">
    <property type="entry name" value="EAL"/>
    <property type="match status" value="1"/>
</dbReference>
<dbReference type="SMART" id="SM00267">
    <property type="entry name" value="GGDEF"/>
    <property type="match status" value="1"/>
</dbReference>
<keyword evidence="7" id="KW-1185">Reference proteome</keyword>
<dbReference type="CDD" id="cd01949">
    <property type="entry name" value="GGDEF"/>
    <property type="match status" value="1"/>
</dbReference>
<dbReference type="PROSITE" id="PS50883">
    <property type="entry name" value="EAL"/>
    <property type="match status" value="1"/>
</dbReference>
<dbReference type="InterPro" id="IPR001633">
    <property type="entry name" value="EAL_dom"/>
</dbReference>
<keyword evidence="1" id="KW-1133">Transmembrane helix</keyword>
<feature type="domain" description="EAL" evidence="4">
    <location>
        <begin position="555"/>
        <end position="805"/>
    </location>
</feature>
<evidence type="ECO:0000259" key="3">
    <source>
        <dbReference type="PROSITE" id="PS50113"/>
    </source>
</evidence>
<dbReference type="InterPro" id="IPR052155">
    <property type="entry name" value="Biofilm_reg_signaling"/>
</dbReference>
<feature type="domain" description="PAS" evidence="2">
    <location>
        <begin position="260"/>
        <end position="306"/>
    </location>
</feature>
<comment type="caution">
    <text evidence="6">The sequence shown here is derived from an EMBL/GenBank/DDBJ whole genome shotgun (WGS) entry which is preliminary data.</text>
</comment>
<dbReference type="InterPro" id="IPR000700">
    <property type="entry name" value="PAS-assoc_C"/>
</dbReference>
<dbReference type="InterPro" id="IPR000014">
    <property type="entry name" value="PAS"/>
</dbReference>
<dbReference type="InterPro" id="IPR035919">
    <property type="entry name" value="EAL_sf"/>
</dbReference>
<dbReference type="Pfam" id="PF13426">
    <property type="entry name" value="PAS_9"/>
    <property type="match status" value="1"/>
</dbReference>
<dbReference type="Proteomes" id="UP000659697">
    <property type="component" value="Unassembled WGS sequence"/>
</dbReference>
<dbReference type="SUPFAM" id="SSF55073">
    <property type="entry name" value="Nucleotide cyclase"/>
    <property type="match status" value="1"/>
</dbReference>
<evidence type="ECO:0000259" key="2">
    <source>
        <dbReference type="PROSITE" id="PS50112"/>
    </source>
</evidence>
<proteinExistence type="predicted"/>
<dbReference type="InterPro" id="IPR000160">
    <property type="entry name" value="GGDEF_dom"/>
</dbReference>
<dbReference type="EMBL" id="BNAO01000007">
    <property type="protein sequence ID" value="GHG73252.1"/>
    <property type="molecule type" value="Genomic_DNA"/>
</dbReference>
<evidence type="ECO:0000256" key="1">
    <source>
        <dbReference type="SAM" id="Phobius"/>
    </source>
</evidence>
<feature type="transmembrane region" description="Helical" evidence="1">
    <location>
        <begin position="17"/>
        <end position="38"/>
    </location>
</feature>
<dbReference type="PROSITE" id="PS50887">
    <property type="entry name" value="GGDEF"/>
    <property type="match status" value="1"/>
</dbReference>
<dbReference type="InterPro" id="IPR001610">
    <property type="entry name" value="PAC"/>
</dbReference>
<dbReference type="Gene3D" id="3.20.20.450">
    <property type="entry name" value="EAL domain"/>
    <property type="match status" value="1"/>
</dbReference>
<dbReference type="Gene3D" id="3.30.450.20">
    <property type="entry name" value="PAS domain"/>
    <property type="match status" value="1"/>
</dbReference>
<dbReference type="PANTHER" id="PTHR44757">
    <property type="entry name" value="DIGUANYLATE CYCLASE DGCP"/>
    <property type="match status" value="1"/>
</dbReference>
<dbReference type="NCBIfam" id="TIGR00254">
    <property type="entry name" value="GGDEF"/>
    <property type="match status" value="1"/>
</dbReference>
<evidence type="ECO:0000313" key="7">
    <source>
        <dbReference type="Proteomes" id="UP000659697"/>
    </source>
</evidence>
<dbReference type="InterPro" id="IPR029787">
    <property type="entry name" value="Nucleotide_cyclase"/>
</dbReference>
<dbReference type="PROSITE" id="PS50112">
    <property type="entry name" value="PAS"/>
    <property type="match status" value="1"/>
</dbReference>
<dbReference type="SMART" id="SM00091">
    <property type="entry name" value="PAS"/>
    <property type="match status" value="1"/>
</dbReference>
<keyword evidence="1" id="KW-0472">Membrane</keyword>
<gene>
    <name evidence="6" type="ORF">GCM10010919_25910</name>
</gene>
<reference evidence="7" key="1">
    <citation type="journal article" date="2019" name="Int. J. Syst. Evol. Microbiol.">
        <title>The Global Catalogue of Microorganisms (GCM) 10K type strain sequencing project: providing services to taxonomists for standard genome sequencing and annotation.</title>
        <authorList>
            <consortium name="The Broad Institute Genomics Platform"/>
            <consortium name="The Broad Institute Genome Sequencing Center for Infectious Disease"/>
            <person name="Wu L."/>
            <person name="Ma J."/>
        </authorList>
    </citation>
    <scope>NUCLEOTIDE SEQUENCE [LARGE SCALE GENOMIC DNA]</scope>
    <source>
        <strain evidence="7">CGMCC 1.7003</strain>
    </source>
</reference>
<dbReference type="PROSITE" id="PS50113">
    <property type="entry name" value="PAC"/>
    <property type="match status" value="1"/>
</dbReference>
<dbReference type="InterPro" id="IPR035965">
    <property type="entry name" value="PAS-like_dom_sf"/>
</dbReference>
<feature type="transmembrane region" description="Helical" evidence="1">
    <location>
        <begin position="187"/>
        <end position="205"/>
    </location>
</feature>
<feature type="domain" description="GGDEF" evidence="5">
    <location>
        <begin position="413"/>
        <end position="546"/>
    </location>
</feature>
<organism evidence="6 7">
    <name type="scientific">Alishewanella longhuensis</name>
    <dbReference type="NCBI Taxonomy" id="1091037"/>
    <lineage>
        <taxon>Bacteria</taxon>
        <taxon>Pseudomonadati</taxon>
        <taxon>Pseudomonadota</taxon>
        <taxon>Gammaproteobacteria</taxon>
        <taxon>Alteromonadales</taxon>
        <taxon>Alteromonadaceae</taxon>
        <taxon>Alishewanella</taxon>
    </lineage>
</organism>
<dbReference type="Pfam" id="PF00990">
    <property type="entry name" value="GGDEF"/>
    <property type="match status" value="1"/>
</dbReference>
<dbReference type="CDD" id="cd00130">
    <property type="entry name" value="PAS"/>
    <property type="match status" value="1"/>
</dbReference>
<evidence type="ECO:0000313" key="6">
    <source>
        <dbReference type="EMBL" id="GHG73252.1"/>
    </source>
</evidence>
<dbReference type="SMART" id="SM00086">
    <property type="entry name" value="PAC"/>
    <property type="match status" value="1"/>
</dbReference>
<dbReference type="SUPFAM" id="SSF141868">
    <property type="entry name" value="EAL domain-like"/>
    <property type="match status" value="1"/>
</dbReference>
<dbReference type="PANTHER" id="PTHR44757:SF2">
    <property type="entry name" value="BIOFILM ARCHITECTURE MAINTENANCE PROTEIN MBAA"/>
    <property type="match status" value="1"/>
</dbReference>
<dbReference type="SMART" id="SM00052">
    <property type="entry name" value="EAL"/>
    <property type="match status" value="1"/>
</dbReference>
<dbReference type="SUPFAM" id="SSF55785">
    <property type="entry name" value="PYP-like sensor domain (PAS domain)"/>
    <property type="match status" value="1"/>
</dbReference>
<dbReference type="NCBIfam" id="TIGR00229">
    <property type="entry name" value="sensory_box"/>
    <property type="match status" value="1"/>
</dbReference>
<evidence type="ECO:0000259" key="5">
    <source>
        <dbReference type="PROSITE" id="PS50887"/>
    </source>
</evidence>
<dbReference type="Gene3D" id="3.30.70.270">
    <property type="match status" value="1"/>
</dbReference>
<dbReference type="InterPro" id="IPR043128">
    <property type="entry name" value="Rev_trsase/Diguanyl_cyclase"/>
</dbReference>
<dbReference type="Gene3D" id="6.10.340.10">
    <property type="match status" value="1"/>
</dbReference>
<dbReference type="CDD" id="cd01948">
    <property type="entry name" value="EAL"/>
    <property type="match status" value="1"/>
</dbReference>
<accession>A0ABQ3L5I4</accession>
<keyword evidence="1" id="KW-0812">Transmembrane</keyword>
<dbReference type="RefSeq" id="WP_189433448.1">
    <property type="nucleotide sequence ID" value="NZ_BNAO01000007.1"/>
</dbReference>
<protein>
    <submittedName>
        <fullName evidence="6">Uncharacterized protein</fullName>
    </submittedName>
</protein>
<sequence length="805" mass="90098">MIAQRIRTNRFSLRLRLLLILLSSSFVLMIIATFAILAEHHQQSHKASQQEVLSIGSLVQGSMSRAIRMQAHDVIEEIEAELQAHRRIKRVVRVSENAVVIDAYHPQFIGAPAQQLLAGLNKELLAKASQSGLLASEFVESANKYIVYIPLVVPAVELGKPQRQVLLFEFEHKDDWQQALQHRWLELLLALILLTTAGLLLWWYLQQKIASPIEQLLQAIENVHLGKTFVITPVEPLSELGQLTHAISNMVTRRQQDEVELLKLSAVIEQSQDGILITDKAGTINYVNSALISLSGYQRSELLGQNPRIFGTAKTPNTTFAEMWAALNAGKAWSGEFINKNKSGIEYIERQTISPLRDSQGKITHFVGIKRDITEEKALAQRLHFLAYYDVLTHLPNRLALLEQIAVAQQQHAMQGLLMVNIDRMKFINDARGYSYGNQVIQGFAERLNELHSHFLAHLGADSFCILLIATDKIALNTLCQQTAEKVQLACKQPLLVQDDALVVSCSLGISITNNLVVGDELLQRAETAMHIVKRQGGNNLAYYNDVDGKQALVMFQTEKALRLGLERNELQLYLQSQLDEQGQLAGAEALVRWQHPNEGLISPGLFIPVAERSDLIIALDNWVLQQSCQLLANWQQQGRKLTLSVNISPRHVRHADFVSDITHLLDLYQLDATALVLEVTEGILVEDIDASITKMQTLAALGVQFAIDDFGTGYSSLSYIRNLPVQELKIDQSFIKGIPLHANDVAMVTTIISVARQLGLRLVAEGVETAEQNAFCQREGLWAQGYFIDKPLPVAAWQQRWFTP</sequence>
<name>A0ABQ3L5I4_9ALTE</name>
<feature type="domain" description="PAC" evidence="3">
    <location>
        <begin position="331"/>
        <end position="385"/>
    </location>
</feature>
<evidence type="ECO:0000259" key="4">
    <source>
        <dbReference type="PROSITE" id="PS50883"/>
    </source>
</evidence>